<dbReference type="InterPro" id="IPR011050">
    <property type="entry name" value="Pectin_lyase_fold/virulence"/>
</dbReference>
<dbReference type="PANTHER" id="PTHR12338:SF5">
    <property type="entry name" value="ANTIGEN 43-RELATED"/>
    <property type="match status" value="1"/>
</dbReference>
<dbReference type="NCBIfam" id="TIGR01901">
    <property type="entry name" value="adhes_NPXG"/>
    <property type="match status" value="1"/>
</dbReference>
<evidence type="ECO:0000313" key="2">
    <source>
        <dbReference type="EMBL" id="SAL57382.1"/>
    </source>
</evidence>
<dbReference type="RefSeq" id="WP_235025134.1">
    <property type="nucleotide sequence ID" value="NZ_FCOL02000012.1"/>
</dbReference>
<dbReference type="InterPro" id="IPR050909">
    <property type="entry name" value="Bact_Autotransporter_VF"/>
</dbReference>
<dbReference type="Proteomes" id="UP000054925">
    <property type="component" value="Unassembled WGS sequence"/>
</dbReference>
<dbReference type="PANTHER" id="PTHR12338">
    <property type="entry name" value="AUTOTRANSPORTER"/>
    <property type="match status" value="1"/>
</dbReference>
<reference evidence="2" key="1">
    <citation type="submission" date="2016-01" db="EMBL/GenBank/DDBJ databases">
        <authorList>
            <person name="Peeters C."/>
        </authorList>
    </citation>
    <scope>NUCLEOTIDE SEQUENCE [LARGE SCALE GENOMIC DNA]</scope>
    <source>
        <strain evidence="2">LMG 22937</strain>
    </source>
</reference>
<dbReference type="EMBL" id="FCOL02000012">
    <property type="protein sequence ID" value="SAL57382.1"/>
    <property type="molecule type" value="Genomic_DNA"/>
</dbReference>
<comment type="caution">
    <text evidence="2">The sequence shown here is derived from an EMBL/GenBank/DDBJ whole genome shotgun (WGS) entry which is preliminary data.</text>
</comment>
<evidence type="ECO:0000259" key="1">
    <source>
        <dbReference type="SMART" id="SM00912"/>
    </source>
</evidence>
<dbReference type="InterPro" id="IPR012334">
    <property type="entry name" value="Pectin_lyas_fold"/>
</dbReference>
<dbReference type="Gene3D" id="2.160.20.110">
    <property type="match status" value="1"/>
</dbReference>
<organism evidence="2 3">
    <name type="scientific">Caballeronia terrestris</name>
    <dbReference type="NCBI Taxonomy" id="1226301"/>
    <lineage>
        <taxon>Bacteria</taxon>
        <taxon>Pseudomonadati</taxon>
        <taxon>Pseudomonadota</taxon>
        <taxon>Betaproteobacteria</taxon>
        <taxon>Burkholderiales</taxon>
        <taxon>Burkholderiaceae</taxon>
        <taxon>Caballeronia</taxon>
    </lineage>
</organism>
<protein>
    <submittedName>
        <fullName evidence="2">Filamentous hemagglutinin-like protein</fullName>
    </submittedName>
</protein>
<keyword evidence="3" id="KW-1185">Reference proteome</keyword>
<proteinExistence type="predicted"/>
<feature type="domain" description="Filamentous haemagglutinin FhaB/tRNA nuclease CdiA-like TPS" evidence="1">
    <location>
        <begin position="46"/>
        <end position="159"/>
    </location>
</feature>
<sequence>MANDPCSMGPGSRMRGRFRNACRTSDRLAKLVLLLAIGATQLAFAAGPLPAGGRFVAGSGTIAVQGNTLNVTQDTQRAVIDWTSFSIGNGNTVNVNNGGIYNSTLARVTGNERSVIDGTLSATSHFYLVNPQGVLIGKNGVVTTGGHFVAATLDTDNDHFMNGDTPLFAGTGSGTVVNMGKISSSGGNVYLVSRTLAENDGSIGAPKGSVELAVGDSVQIKGPLIYDPAATPQTFVSATGSHGDAVNKGTIEAARIALQAADGNVFALAGNNTALRATGTATRDGHIWLVAPKGTAHVHSRIDATEVSGSGGTVDTAANALHLDDADIRAAQWNLNTPRLDIGPLTAAILATQLSQGTSVALNATQGDVNLLSTLRWNGGASLAVNAFHSVTIGSTTTLGNAGAGNLTLRADASGIDNGAGVTNRGTIDWSRSSGFVAALYDMNGAFVPGTIRTNAAWSAAPYSGLKTQLTAYRLVNSIADLTHVADNLNGIYALGKDVTGAAGDPAFNGIGVGADAEFNGQFDGLGHVLRGVGSRLSDPSAFEYAGLFAVIGTAGVVRNLGVSGGADPASNGTGGIIAGRNRGLITNSYSIGSVGSPETIAIYGGGLVGQNDGIIERSWSSAEVGGSGEFGGLVGVNNGTILQSFATGSVGGGSHSSSGGLVGLNNGTVRQSYAAGNVGGEISGAAGLVEGNGGTVDESFSISIVTNGLGPGPRGGLFDSNNPGSTNVYWDVEASGQSDGGPYVPVANGLTTAQMSTSESFAPSWNFGLGGTWVIPAGATHPVLQWQVQGQ</sequence>
<dbReference type="AlphaFoldDB" id="A0A158IL66"/>
<evidence type="ECO:0000313" key="3">
    <source>
        <dbReference type="Proteomes" id="UP000054925"/>
    </source>
</evidence>
<dbReference type="SMART" id="SM00912">
    <property type="entry name" value="Haemagg_act"/>
    <property type="match status" value="1"/>
</dbReference>
<accession>A0A158IL66</accession>
<dbReference type="SUPFAM" id="SSF51126">
    <property type="entry name" value="Pectin lyase-like"/>
    <property type="match status" value="1"/>
</dbReference>
<gene>
    <name evidence="2" type="ORF">AWB67_02630</name>
</gene>
<name>A0A158IL66_9BURK</name>
<dbReference type="InterPro" id="IPR008638">
    <property type="entry name" value="FhaB/CdiA-like_TPS"/>
</dbReference>
<dbReference type="Gene3D" id="2.160.20.10">
    <property type="entry name" value="Single-stranded right-handed beta-helix, Pectin lyase-like"/>
    <property type="match status" value="1"/>
</dbReference>
<dbReference type="Pfam" id="PF05860">
    <property type="entry name" value="TPS"/>
    <property type="match status" value="1"/>
</dbReference>